<gene>
    <name evidence="5" type="primary">yxlF_5</name>
    <name evidence="5" type="ORF">AS52_03606</name>
</gene>
<dbReference type="SUPFAM" id="SSF52540">
    <property type="entry name" value="P-loop containing nucleoside triphosphate hydrolases"/>
    <property type="match status" value="1"/>
</dbReference>
<dbReference type="PROSITE" id="PS50893">
    <property type="entry name" value="ABC_TRANSPORTER_2"/>
    <property type="match status" value="1"/>
</dbReference>
<evidence type="ECO:0000256" key="1">
    <source>
        <dbReference type="ARBA" id="ARBA00022448"/>
    </source>
</evidence>
<dbReference type="AlphaFoldDB" id="A0A806TUC1"/>
<evidence type="ECO:0000313" key="6">
    <source>
        <dbReference type="Proteomes" id="UP000036410"/>
    </source>
</evidence>
<dbReference type="InterPro" id="IPR051782">
    <property type="entry name" value="ABC_Transporter_VariousFunc"/>
</dbReference>
<dbReference type="Pfam" id="PF00005">
    <property type="entry name" value="ABC_tran"/>
    <property type="match status" value="1"/>
</dbReference>
<evidence type="ECO:0000313" key="5">
    <source>
        <dbReference type="EMBL" id="AKP78567.1"/>
    </source>
</evidence>
<dbReference type="GO" id="GO:0005524">
    <property type="term" value="F:ATP binding"/>
    <property type="evidence" value="ECO:0007669"/>
    <property type="project" value="UniProtKB-KW"/>
</dbReference>
<organism evidence="5 6">
    <name type="scientific">Priestia megaterium Q3</name>
    <dbReference type="NCBI Taxonomy" id="1452722"/>
    <lineage>
        <taxon>Bacteria</taxon>
        <taxon>Bacillati</taxon>
        <taxon>Bacillota</taxon>
        <taxon>Bacilli</taxon>
        <taxon>Bacillales</taxon>
        <taxon>Bacillaceae</taxon>
        <taxon>Priestia</taxon>
    </lineage>
</organism>
<dbReference type="PANTHER" id="PTHR42939:SF1">
    <property type="entry name" value="ABC TRANSPORTER ATP-BINDING PROTEIN ALBC-RELATED"/>
    <property type="match status" value="1"/>
</dbReference>
<dbReference type="InterPro" id="IPR003593">
    <property type="entry name" value="AAA+_ATPase"/>
</dbReference>
<proteinExistence type="predicted"/>
<protein>
    <submittedName>
        <fullName evidence="5">Putative ABC transporter ATP-binding protein YxlF</fullName>
        <ecNumber evidence="5">3.6.3.-</ecNumber>
    </submittedName>
</protein>
<dbReference type="InterPro" id="IPR027417">
    <property type="entry name" value="P-loop_NTPase"/>
</dbReference>
<evidence type="ECO:0000256" key="2">
    <source>
        <dbReference type="ARBA" id="ARBA00022741"/>
    </source>
</evidence>
<dbReference type="Gene3D" id="3.40.50.300">
    <property type="entry name" value="P-loop containing nucleotide triphosphate hydrolases"/>
    <property type="match status" value="1"/>
</dbReference>
<accession>A0A806TUC1</accession>
<dbReference type="Proteomes" id="UP000036410">
    <property type="component" value="Chromosome"/>
</dbReference>
<evidence type="ECO:0000256" key="3">
    <source>
        <dbReference type="ARBA" id="ARBA00022840"/>
    </source>
</evidence>
<dbReference type="EC" id="3.6.3.-" evidence="5"/>
<keyword evidence="5" id="KW-0378">Hydrolase</keyword>
<feature type="domain" description="ABC transporter" evidence="4">
    <location>
        <begin position="2"/>
        <end position="228"/>
    </location>
</feature>
<dbReference type="RefSeq" id="WP_049165823.1">
    <property type="nucleotide sequence ID" value="NZ_CP010586.1"/>
</dbReference>
<dbReference type="CDD" id="cd03230">
    <property type="entry name" value="ABC_DR_subfamily_A"/>
    <property type="match status" value="1"/>
</dbReference>
<keyword evidence="3 5" id="KW-0067">ATP-binding</keyword>
<dbReference type="SMART" id="SM00382">
    <property type="entry name" value="AAA"/>
    <property type="match status" value="1"/>
</dbReference>
<dbReference type="PANTHER" id="PTHR42939">
    <property type="entry name" value="ABC TRANSPORTER ATP-BINDING PROTEIN ALBC-RELATED"/>
    <property type="match status" value="1"/>
</dbReference>
<reference evidence="5 6" key="1">
    <citation type="submission" date="2015-01" db="EMBL/GenBank/DDBJ databases">
        <title>Genome sequence of bacillus megaterium Q3.</title>
        <authorList>
            <person name="Wang Y."/>
            <person name="Luo K."/>
            <person name="Bai L."/>
            <person name="Luo F."/>
        </authorList>
    </citation>
    <scope>NUCLEOTIDE SEQUENCE [LARGE SCALE GENOMIC DNA]</scope>
    <source>
        <strain evidence="5 6">Q3</strain>
    </source>
</reference>
<dbReference type="PROSITE" id="PS00211">
    <property type="entry name" value="ABC_TRANSPORTER_1"/>
    <property type="match status" value="1"/>
</dbReference>
<name>A0A806TUC1_PRIMG</name>
<keyword evidence="2" id="KW-0547">Nucleotide-binding</keyword>
<dbReference type="GO" id="GO:0016887">
    <property type="term" value="F:ATP hydrolysis activity"/>
    <property type="evidence" value="ECO:0007669"/>
    <property type="project" value="InterPro"/>
</dbReference>
<keyword evidence="1" id="KW-0813">Transport</keyword>
<dbReference type="InterPro" id="IPR017871">
    <property type="entry name" value="ABC_transporter-like_CS"/>
</dbReference>
<evidence type="ECO:0000259" key="4">
    <source>
        <dbReference type="PROSITE" id="PS50893"/>
    </source>
</evidence>
<dbReference type="InterPro" id="IPR003439">
    <property type="entry name" value="ABC_transporter-like_ATP-bd"/>
</dbReference>
<sequence length="235" mass="26572">MYVLKDISKRYKQHVALAPLSFQVSKGECLVLCGGNGAGKSTLIDILAGISMPSSGAVTLEEDSLIDHRKQYLTNISYMPDDFHAQRYLTVREFLLFYGSLRSVSKDKVNKVLDTIGLQEKQYAKVKELSKGMRQRLLLGQALLPEAKAILLDEPTNGLDPYWINQFIQIIKEAKKNGTIIIFSTHMMDVAAELGDEIMFLDNGHVVKQLKNYYLNIPELTLKLLSLHRQLKRSD</sequence>
<dbReference type="EMBL" id="CP010586">
    <property type="protein sequence ID" value="AKP78567.1"/>
    <property type="molecule type" value="Genomic_DNA"/>
</dbReference>